<protein>
    <submittedName>
        <fullName evidence="8">Pre-mRNA 3'-end-processing factor FIP1-like</fullName>
    </submittedName>
</protein>
<dbReference type="AlphaFoldDB" id="A0A8M1KTG8"/>
<proteinExistence type="inferred from homology"/>
<dbReference type="Proteomes" id="UP000515152">
    <property type="component" value="Chromosome 10"/>
</dbReference>
<keyword evidence="3" id="KW-0507">mRNA processing</keyword>
<gene>
    <name evidence="8" type="primary">LOC105895259</name>
</gene>
<dbReference type="GO" id="GO:0006397">
    <property type="term" value="P:mRNA processing"/>
    <property type="evidence" value="ECO:0007669"/>
    <property type="project" value="UniProtKB-KW"/>
</dbReference>
<feature type="compositionally biased region" description="Low complexity" evidence="5">
    <location>
        <begin position="117"/>
        <end position="135"/>
    </location>
</feature>
<dbReference type="Pfam" id="PF05182">
    <property type="entry name" value="Fip1"/>
    <property type="match status" value="1"/>
</dbReference>
<dbReference type="KEGG" id="char:105895259"/>
<evidence type="ECO:0000313" key="8">
    <source>
        <dbReference type="RefSeq" id="XP_042564929.1"/>
    </source>
</evidence>
<evidence type="ECO:0000313" key="7">
    <source>
        <dbReference type="Proteomes" id="UP000515152"/>
    </source>
</evidence>
<dbReference type="RefSeq" id="XP_042564929.1">
    <property type="nucleotide sequence ID" value="XM_042708995.1"/>
</dbReference>
<comment type="subcellular location">
    <subcellularLocation>
        <location evidence="1">Nucleus</location>
    </subcellularLocation>
</comment>
<accession>A0A8M1KTG8</accession>
<dbReference type="GO" id="GO:0005847">
    <property type="term" value="C:mRNA cleavage and polyadenylation specificity factor complex"/>
    <property type="evidence" value="ECO:0007669"/>
    <property type="project" value="TreeGrafter"/>
</dbReference>
<feature type="region of interest" description="Disordered" evidence="5">
    <location>
        <begin position="328"/>
        <end position="484"/>
    </location>
</feature>
<feature type="compositionally biased region" description="Polar residues" evidence="5">
    <location>
        <begin position="475"/>
        <end position="484"/>
    </location>
</feature>
<dbReference type="InterPro" id="IPR007854">
    <property type="entry name" value="Fip1_dom"/>
</dbReference>
<dbReference type="OrthoDB" id="1917198at2759"/>
<feature type="compositionally biased region" description="Basic residues" evidence="5">
    <location>
        <begin position="452"/>
        <end position="461"/>
    </location>
</feature>
<dbReference type="GeneID" id="105895259"/>
<feature type="non-terminal residue" evidence="8">
    <location>
        <position position="1"/>
    </location>
</feature>
<feature type="region of interest" description="Disordered" evidence="5">
    <location>
        <begin position="105"/>
        <end position="135"/>
    </location>
</feature>
<evidence type="ECO:0000256" key="5">
    <source>
        <dbReference type="SAM" id="MobiDB-lite"/>
    </source>
</evidence>
<name>A0A8M1KTG8_CLUHA</name>
<evidence type="ECO:0000256" key="1">
    <source>
        <dbReference type="ARBA" id="ARBA00004123"/>
    </source>
</evidence>
<organism evidence="7 8">
    <name type="scientific">Clupea harengus</name>
    <name type="common">Atlantic herring</name>
    <dbReference type="NCBI Taxonomy" id="7950"/>
    <lineage>
        <taxon>Eukaryota</taxon>
        <taxon>Metazoa</taxon>
        <taxon>Chordata</taxon>
        <taxon>Craniata</taxon>
        <taxon>Vertebrata</taxon>
        <taxon>Euteleostomi</taxon>
        <taxon>Actinopterygii</taxon>
        <taxon>Neopterygii</taxon>
        <taxon>Teleostei</taxon>
        <taxon>Clupei</taxon>
        <taxon>Clupeiformes</taxon>
        <taxon>Clupeoidei</taxon>
        <taxon>Clupeidae</taxon>
        <taxon>Clupea</taxon>
    </lineage>
</organism>
<feature type="compositionally biased region" description="Basic and acidic residues" evidence="5">
    <location>
        <begin position="328"/>
        <end position="377"/>
    </location>
</feature>
<keyword evidence="7" id="KW-1185">Reference proteome</keyword>
<feature type="region of interest" description="Disordered" evidence="5">
    <location>
        <begin position="248"/>
        <end position="291"/>
    </location>
</feature>
<evidence type="ECO:0000259" key="6">
    <source>
        <dbReference type="Pfam" id="PF05182"/>
    </source>
</evidence>
<feature type="domain" description="Pre-mRNA polyadenylation factor Fip1" evidence="6">
    <location>
        <begin position="48"/>
        <end position="90"/>
    </location>
</feature>
<keyword evidence="4" id="KW-0539">Nucleus</keyword>
<evidence type="ECO:0000256" key="2">
    <source>
        <dbReference type="ARBA" id="ARBA00007459"/>
    </source>
</evidence>
<feature type="compositionally biased region" description="Basic and acidic residues" evidence="5">
    <location>
        <begin position="384"/>
        <end position="428"/>
    </location>
</feature>
<reference evidence="8" key="1">
    <citation type="submission" date="2025-08" db="UniProtKB">
        <authorList>
            <consortium name="RefSeq"/>
        </authorList>
    </citation>
    <scope>IDENTIFICATION</scope>
</reference>
<evidence type="ECO:0000256" key="4">
    <source>
        <dbReference type="ARBA" id="ARBA00023242"/>
    </source>
</evidence>
<sequence>VLLPLRSSGALAVNFNTKTSGWTLGLGTTRKGVDLNAQGSVNGTPLLEVDVESFDEKPWKKPGADLTDYFNYGFNEESWKIYCDKQRRVRMSLEVMSLGSSKALGRTSYHSDRSLSKSDSFYDSASSSSSRKLSNSINVIGGQSGTISRVEGRRRHNADGSQIQVISEPSSDGETTPTKMPFFPPNIPPPPLCSSPLSDHVTGQGWERWREREIVKLGSLCQGVFIDVCVCVCVEQHLWERRPFGPHFPSPPHPDGKPSIGSGAGRQAHGWLDSSRQYHSRPGGGGYDARSAPPFPFPAGVYPPMLGGMASWPGLIDSAKAWEYYARRDSGRERERDHEKVRERGHERDRERDREREREKEKDRDREREKEKERERSLSSPSHNSDEERQRHRDHGERGHDRHRERSSREKEERQRERRHRQKDEGRHKFSRSSSSSSRRKRHSSEEGQITRRSRHKRQKHSHESRETNEEPSADQENQSEAAE</sequence>
<dbReference type="PANTHER" id="PTHR13484">
    <property type="entry name" value="FIP1-LIKE 1 PROTEIN"/>
    <property type="match status" value="1"/>
</dbReference>
<comment type="similarity">
    <text evidence="2">Belongs to the FIP1 family.</text>
</comment>
<evidence type="ECO:0000256" key="3">
    <source>
        <dbReference type="ARBA" id="ARBA00022664"/>
    </source>
</evidence>
<dbReference type="InterPro" id="IPR051187">
    <property type="entry name" value="Pre-mRNA_3'-end_processing_reg"/>
</dbReference>
<dbReference type="PANTHER" id="PTHR13484:SF0">
    <property type="entry name" value="PRE-MRNA 3'-END-PROCESSING FACTOR FIP1"/>
    <property type="match status" value="1"/>
</dbReference>